<dbReference type="Proteomes" id="UP000075714">
    <property type="component" value="Unassembled WGS sequence"/>
</dbReference>
<dbReference type="STRING" id="33097.A0A150H227"/>
<keyword evidence="5" id="KW-1185">Reference proteome</keyword>
<protein>
    <recommendedName>
        <fullName evidence="3">PX domain-containing protein</fullName>
    </recommendedName>
</protein>
<dbReference type="AlphaFoldDB" id="A0A150H227"/>
<evidence type="ECO:0000313" key="5">
    <source>
        <dbReference type="Proteomes" id="UP000075714"/>
    </source>
</evidence>
<dbReference type="InterPro" id="IPR036871">
    <property type="entry name" value="PX_dom_sf"/>
</dbReference>
<dbReference type="Gene3D" id="1.20.1270.60">
    <property type="entry name" value="Arfaptin homology (AH) domain/BAR domain"/>
    <property type="match status" value="1"/>
</dbReference>
<dbReference type="SUPFAM" id="SSF64268">
    <property type="entry name" value="PX domain"/>
    <property type="match status" value="1"/>
</dbReference>
<dbReference type="GO" id="GO:0035091">
    <property type="term" value="F:phosphatidylinositol binding"/>
    <property type="evidence" value="ECO:0007669"/>
    <property type="project" value="InterPro"/>
</dbReference>
<dbReference type="PROSITE" id="PS50195">
    <property type="entry name" value="PX"/>
    <property type="match status" value="1"/>
</dbReference>
<dbReference type="OrthoDB" id="271164at2759"/>
<dbReference type="Pfam" id="PF00787">
    <property type="entry name" value="PX"/>
    <property type="match status" value="1"/>
</dbReference>
<dbReference type="EMBL" id="LSYV01000002">
    <property type="protein sequence ID" value="KXZ56206.1"/>
    <property type="molecule type" value="Genomic_DNA"/>
</dbReference>
<dbReference type="InterPro" id="IPR027267">
    <property type="entry name" value="AH/BAR_dom_sf"/>
</dbReference>
<feature type="domain" description="PX" evidence="3">
    <location>
        <begin position="1"/>
        <end position="88"/>
    </location>
</feature>
<dbReference type="PANTHER" id="PTHR46757">
    <property type="entry name" value="SORTING NEXIN-RELATED"/>
    <property type="match status" value="1"/>
</dbReference>
<dbReference type="GO" id="GO:0005768">
    <property type="term" value="C:endosome"/>
    <property type="evidence" value="ECO:0007669"/>
    <property type="project" value="UniProtKB-ARBA"/>
</dbReference>
<evidence type="ECO:0000259" key="3">
    <source>
        <dbReference type="PROSITE" id="PS50195"/>
    </source>
</evidence>
<dbReference type="SUPFAM" id="SSF103657">
    <property type="entry name" value="BAR/IMD domain-like"/>
    <property type="match status" value="1"/>
</dbReference>
<accession>A0A150H227</accession>
<name>A0A150H227_GONPE</name>
<dbReference type="InterPro" id="IPR044279">
    <property type="entry name" value="SNX2A/B"/>
</dbReference>
<evidence type="ECO:0000256" key="1">
    <source>
        <dbReference type="SAM" id="Coils"/>
    </source>
</evidence>
<dbReference type="Gene3D" id="3.30.1520.10">
    <property type="entry name" value="Phox-like domain"/>
    <property type="match status" value="1"/>
</dbReference>
<feature type="coiled-coil region" evidence="1">
    <location>
        <begin position="271"/>
        <end position="342"/>
    </location>
</feature>
<feature type="chain" id="PRO_5007562359" description="PX domain-containing protein" evidence="2">
    <location>
        <begin position="19"/>
        <end position="406"/>
    </location>
</feature>
<feature type="signal peptide" evidence="2">
    <location>
        <begin position="1"/>
        <end position="18"/>
    </location>
</feature>
<dbReference type="CDD" id="cd07596">
    <property type="entry name" value="BAR_SNX"/>
    <property type="match status" value="1"/>
</dbReference>
<keyword evidence="1" id="KW-0175">Coiled coil</keyword>
<feature type="coiled-coil region" evidence="1">
    <location>
        <begin position="146"/>
        <end position="173"/>
    </location>
</feature>
<organism evidence="4 5">
    <name type="scientific">Gonium pectorale</name>
    <name type="common">Green alga</name>
    <dbReference type="NCBI Taxonomy" id="33097"/>
    <lineage>
        <taxon>Eukaryota</taxon>
        <taxon>Viridiplantae</taxon>
        <taxon>Chlorophyta</taxon>
        <taxon>core chlorophytes</taxon>
        <taxon>Chlorophyceae</taxon>
        <taxon>CS clade</taxon>
        <taxon>Chlamydomonadales</taxon>
        <taxon>Volvocaceae</taxon>
        <taxon>Gonium</taxon>
    </lineage>
</organism>
<dbReference type="InterPro" id="IPR015404">
    <property type="entry name" value="Vps5_C"/>
</dbReference>
<reference evidence="5" key="1">
    <citation type="journal article" date="2016" name="Nat. Commun.">
        <title>The Gonium pectorale genome demonstrates co-option of cell cycle regulation during the evolution of multicellularity.</title>
        <authorList>
            <person name="Hanschen E.R."/>
            <person name="Marriage T.N."/>
            <person name="Ferris P.J."/>
            <person name="Hamaji T."/>
            <person name="Toyoda A."/>
            <person name="Fujiyama A."/>
            <person name="Neme R."/>
            <person name="Noguchi H."/>
            <person name="Minakuchi Y."/>
            <person name="Suzuki M."/>
            <person name="Kawai-Toyooka H."/>
            <person name="Smith D.R."/>
            <person name="Sparks H."/>
            <person name="Anderson J."/>
            <person name="Bakaric R."/>
            <person name="Luria V."/>
            <person name="Karger A."/>
            <person name="Kirschner M.W."/>
            <person name="Durand P.M."/>
            <person name="Michod R.E."/>
            <person name="Nozaki H."/>
            <person name="Olson B.J."/>
        </authorList>
    </citation>
    <scope>NUCLEOTIDE SEQUENCE [LARGE SCALE GENOMIC DNA]</scope>
    <source>
        <strain evidence="5">NIES-2863</strain>
    </source>
</reference>
<evidence type="ECO:0000313" key="4">
    <source>
        <dbReference type="EMBL" id="KXZ56206.1"/>
    </source>
</evidence>
<evidence type="ECO:0000256" key="2">
    <source>
        <dbReference type="SAM" id="SignalP"/>
    </source>
</evidence>
<keyword evidence="2" id="KW-0732">Signal</keyword>
<dbReference type="Pfam" id="PF09325">
    <property type="entry name" value="Vps5"/>
    <property type="match status" value="1"/>
</dbReference>
<dbReference type="PANTHER" id="PTHR46757:SF2">
    <property type="entry name" value="OS05G0346100 PROTEIN"/>
    <property type="match status" value="1"/>
</dbReference>
<gene>
    <name evidence="4" type="ORF">GPECTOR_1g179</name>
</gene>
<proteinExistence type="predicted"/>
<sequence>MSWVSWTAGFIFLSLLQALHKIIKLQYRGYIIPPLPEKSFLDAKLGHDDFLRLRRADLQAFIRGIVAHHALRESEAVRLFLLQPGELQYNPAWIALLHTIGGSPDQEGLMGSLVPSGLAVGGSGPTAKAAAGISSLVNWVRHSVMLPGAKKELDDDERQLRQAKELMRDLERLLQLCCESARVMCGHMEHLASDMYELGRNMGMLSKWEETLRAHSGTYTEAGYSASKRAADCKQLSYASARQHTVWKTASVKTAASLVALHDYSIMMPEAVAALEERERCLDQIQALEADLAAKHAELNRAQGKVPPVNRERKAYTLTSAVERLEEQLRTAREQYVIIKQRNLEELRRLHLAREQDFHKMMTHFASVQAQLMQTSADMWRTTARQFAGEPVAPTEPADDPSQEED</sequence>
<dbReference type="InterPro" id="IPR001683">
    <property type="entry name" value="PX_dom"/>
</dbReference>
<comment type="caution">
    <text evidence="4">The sequence shown here is derived from an EMBL/GenBank/DDBJ whole genome shotgun (WGS) entry which is preliminary data.</text>
</comment>